<dbReference type="EMBL" id="CZAO01000041">
    <property type="protein sequence ID" value="CUQ37408.1"/>
    <property type="molecule type" value="Genomic_DNA"/>
</dbReference>
<proteinExistence type="predicted"/>
<evidence type="ECO:0000313" key="2">
    <source>
        <dbReference type="Proteomes" id="UP000095766"/>
    </source>
</evidence>
<protein>
    <submittedName>
        <fullName evidence="1">Protein of uncharacterized function (DUF1044)</fullName>
    </submittedName>
</protein>
<dbReference type="AlphaFoldDB" id="A0A174VYZ2"/>
<gene>
    <name evidence="1" type="ORF">ERS852510_04199</name>
</gene>
<name>A0A174VYZ2_BACUN</name>
<organism evidence="1 2">
    <name type="scientific">Bacteroides uniformis</name>
    <dbReference type="NCBI Taxonomy" id="820"/>
    <lineage>
        <taxon>Bacteria</taxon>
        <taxon>Pseudomonadati</taxon>
        <taxon>Bacteroidota</taxon>
        <taxon>Bacteroidia</taxon>
        <taxon>Bacteroidales</taxon>
        <taxon>Bacteroidaceae</taxon>
        <taxon>Bacteroides</taxon>
    </lineage>
</organism>
<reference evidence="1 2" key="1">
    <citation type="submission" date="2015-09" db="EMBL/GenBank/DDBJ databases">
        <authorList>
            <consortium name="Pathogen Informatics"/>
        </authorList>
    </citation>
    <scope>NUCLEOTIDE SEQUENCE [LARGE SCALE GENOMIC DNA]</scope>
    <source>
        <strain evidence="1 2">2789STDY5834898</strain>
    </source>
</reference>
<dbReference type="RefSeq" id="WP_057254439.1">
    <property type="nucleotide sequence ID" value="NZ_CZAO01000041.1"/>
</dbReference>
<sequence length="112" mass="12602">MSFEIITSDYFDTEAKALAKRYKSFKKDLIEFRKELEKAPLQGSEIAPNIRKIRMAIATKGRGKSGGARIITYNALVTEQEGKVYLLLIYDKADASSVKMNVVKQIVKELIG</sequence>
<accession>A0A174VYZ2</accession>
<evidence type="ECO:0000313" key="1">
    <source>
        <dbReference type="EMBL" id="CUQ37408.1"/>
    </source>
</evidence>
<dbReference type="Proteomes" id="UP000095766">
    <property type="component" value="Unassembled WGS sequence"/>
</dbReference>